<evidence type="ECO:0000259" key="7">
    <source>
        <dbReference type="Pfam" id="PF17188"/>
    </source>
</evidence>
<organism evidence="8 9">
    <name type="scientific">Crenobacter oryzisoli</name>
    <dbReference type="NCBI Taxonomy" id="3056844"/>
    <lineage>
        <taxon>Bacteria</taxon>
        <taxon>Pseudomonadati</taxon>
        <taxon>Pseudomonadota</taxon>
        <taxon>Betaproteobacteria</taxon>
        <taxon>Neisseriales</taxon>
        <taxon>Neisseriaceae</taxon>
        <taxon>Crenobacter</taxon>
    </lineage>
</organism>
<feature type="domain" description="MucB/RseB C-terminal" evidence="7">
    <location>
        <begin position="228"/>
        <end position="316"/>
    </location>
</feature>
<evidence type="ECO:0000313" key="9">
    <source>
        <dbReference type="Proteomes" id="UP001168540"/>
    </source>
</evidence>
<dbReference type="Pfam" id="PF03888">
    <property type="entry name" value="MucB_RseB"/>
    <property type="match status" value="1"/>
</dbReference>
<dbReference type="CDD" id="cd16327">
    <property type="entry name" value="RseB"/>
    <property type="match status" value="1"/>
</dbReference>
<dbReference type="PANTHER" id="PTHR38782:SF1">
    <property type="entry name" value="SIGMA-E FACTOR REGULATORY PROTEIN RSEB"/>
    <property type="match status" value="1"/>
</dbReference>
<protein>
    <submittedName>
        <fullName evidence="8">MucB/RseB C-terminal domain-containing protein</fullName>
    </submittedName>
</protein>
<name>A0ABT7XSY3_9NEIS</name>
<dbReference type="Pfam" id="PF17188">
    <property type="entry name" value="MucB_RseB_C"/>
    <property type="match status" value="1"/>
</dbReference>
<keyword evidence="4" id="KW-0574">Periplasm</keyword>
<dbReference type="PIRSF" id="PIRSF005427">
    <property type="entry name" value="RseB"/>
    <property type="match status" value="1"/>
</dbReference>
<dbReference type="EMBL" id="JAUEDK010000046">
    <property type="protein sequence ID" value="MDN0076897.1"/>
    <property type="molecule type" value="Genomic_DNA"/>
</dbReference>
<feature type="domain" description="MucB/RseB N-terminal" evidence="6">
    <location>
        <begin position="28"/>
        <end position="194"/>
    </location>
</feature>
<proteinExistence type="inferred from homology"/>
<dbReference type="PANTHER" id="PTHR38782">
    <property type="match status" value="1"/>
</dbReference>
<dbReference type="Proteomes" id="UP001168540">
    <property type="component" value="Unassembled WGS sequence"/>
</dbReference>
<reference evidence="8" key="1">
    <citation type="submission" date="2023-06" db="EMBL/GenBank/DDBJ databases">
        <authorList>
            <person name="Zhang S."/>
        </authorList>
    </citation>
    <scope>NUCLEOTIDE SEQUENCE</scope>
    <source>
        <strain evidence="8">SG2303</strain>
    </source>
</reference>
<evidence type="ECO:0000259" key="6">
    <source>
        <dbReference type="Pfam" id="PF03888"/>
    </source>
</evidence>
<evidence type="ECO:0000256" key="1">
    <source>
        <dbReference type="ARBA" id="ARBA00004418"/>
    </source>
</evidence>
<evidence type="ECO:0000256" key="4">
    <source>
        <dbReference type="ARBA" id="ARBA00022764"/>
    </source>
</evidence>
<comment type="caution">
    <text evidence="8">The sequence shown here is derived from an EMBL/GenBank/DDBJ whole genome shotgun (WGS) entry which is preliminary data.</text>
</comment>
<dbReference type="Gene3D" id="3.30.200.100">
    <property type="entry name" value="MucB/RseB, C-terminal domain"/>
    <property type="match status" value="1"/>
</dbReference>
<evidence type="ECO:0000256" key="2">
    <source>
        <dbReference type="ARBA" id="ARBA00008150"/>
    </source>
</evidence>
<dbReference type="InterPro" id="IPR005588">
    <property type="entry name" value="MucB_RseB"/>
</dbReference>
<dbReference type="InterPro" id="IPR033434">
    <property type="entry name" value="MucB/RseB_N"/>
</dbReference>
<gene>
    <name evidence="8" type="ORF">QU481_18795</name>
</gene>
<comment type="similarity">
    <text evidence="2">Belongs to the RseB family.</text>
</comment>
<dbReference type="InterPro" id="IPR038484">
    <property type="entry name" value="MucB/RseB_C_sf"/>
</dbReference>
<evidence type="ECO:0000256" key="3">
    <source>
        <dbReference type="ARBA" id="ARBA00022729"/>
    </source>
</evidence>
<accession>A0ABT7XSY3</accession>
<feature type="chain" id="PRO_5046902792" evidence="5">
    <location>
        <begin position="22"/>
        <end position="321"/>
    </location>
</feature>
<dbReference type="Gene3D" id="2.50.20.10">
    <property type="entry name" value="Lipoprotein localisation LolA/LolB/LppX"/>
    <property type="match status" value="1"/>
</dbReference>
<keyword evidence="3 5" id="KW-0732">Signal</keyword>
<evidence type="ECO:0000313" key="8">
    <source>
        <dbReference type="EMBL" id="MDN0076897.1"/>
    </source>
</evidence>
<sequence>MHRICCITGGVLLGVSLVAHAGDDWQPLRKAAQAGRQQPLNGTYLHQMSGALETFQVYRGVVDNQLTERRESLDGLPREILRQGNDVTYFAPDARALTAARYSAVRLFPAVLPDNVDGLAASYTVKRLGSDRVARHDCDWYLLKPNDGLRYNQRFCLDSVTGMPLKAVMLLPRSNEVAEQYTFTDVELTAPKDRSVYKSHYKLSYTQRGGAQSPAPSTVPPVVTSVDVTGLPPGFKLLRAVERTMPSGDKARHLMYTDGLVMLSLFVEPQSGDPRPDRANVVQGALSIASHSVDNMQLTLVGDLPEQSLASLLRSIKVSLK</sequence>
<comment type="subcellular location">
    <subcellularLocation>
        <location evidence="1">Periplasm</location>
    </subcellularLocation>
</comment>
<evidence type="ECO:0000256" key="5">
    <source>
        <dbReference type="SAM" id="SignalP"/>
    </source>
</evidence>
<feature type="signal peptide" evidence="5">
    <location>
        <begin position="1"/>
        <end position="21"/>
    </location>
</feature>
<keyword evidence="9" id="KW-1185">Reference proteome</keyword>
<dbReference type="RefSeq" id="WP_289831533.1">
    <property type="nucleotide sequence ID" value="NZ_JAUEDK010000046.1"/>
</dbReference>
<dbReference type="InterPro" id="IPR033436">
    <property type="entry name" value="MucB/RseB_C"/>
</dbReference>